<evidence type="ECO:0008006" key="4">
    <source>
        <dbReference type="Google" id="ProtNLM"/>
    </source>
</evidence>
<dbReference type="Proteomes" id="UP000664800">
    <property type="component" value="Unassembled WGS sequence"/>
</dbReference>
<organism evidence="2 3">
    <name type="scientific">Thiomonas arsenitoxydans (strain DSM 22701 / CIP 110005 / 3As)</name>
    <dbReference type="NCBI Taxonomy" id="426114"/>
    <lineage>
        <taxon>Bacteria</taxon>
        <taxon>Pseudomonadati</taxon>
        <taxon>Pseudomonadota</taxon>
        <taxon>Betaproteobacteria</taxon>
        <taxon>Burkholderiales</taxon>
        <taxon>Thiomonas</taxon>
    </lineage>
</organism>
<evidence type="ECO:0000313" key="3">
    <source>
        <dbReference type="Proteomes" id="UP000664800"/>
    </source>
</evidence>
<dbReference type="RefSeq" id="WP_276732840.1">
    <property type="nucleotide sequence ID" value="NZ_JAFKMR010000039.1"/>
</dbReference>
<comment type="caution">
    <text evidence="2">The sequence shown here is derived from an EMBL/GenBank/DDBJ whole genome shotgun (WGS) entry which is preliminary data.</text>
</comment>
<protein>
    <recommendedName>
        <fullName evidence="4">DUF3617 family protein</fullName>
    </recommendedName>
</protein>
<dbReference type="EMBL" id="JAFKMR010000039">
    <property type="protein sequence ID" value="MBN8745706.1"/>
    <property type="molecule type" value="Genomic_DNA"/>
</dbReference>
<reference evidence="2" key="1">
    <citation type="submission" date="2021-02" db="EMBL/GenBank/DDBJ databases">
        <title>Thiocyanate and organic carbon inputs drive convergent selection for specific autotrophic Afipia and Thiobacillus strains within complex microbiomes.</title>
        <authorList>
            <person name="Huddy R.J."/>
            <person name="Sachdeva R."/>
            <person name="Kadzinga F."/>
            <person name="Kantor R.S."/>
            <person name="Harrison S.T.L."/>
            <person name="Banfield J.F."/>
        </authorList>
    </citation>
    <scope>NUCLEOTIDE SEQUENCE</scope>
    <source>
        <strain evidence="2">SCN18_13_7_16_R3_B_64_19</strain>
    </source>
</reference>
<sequence>MKKHGRTLILITTLIAASVSYAASLPFVPGEWETTSHVNTPQGAQVIHDKGCRQGGGVSALLMRQQGEQCAPWQETSSGVDGVHVLRSTCTQRGPVPGGLLTFHVQATVTVAPNGRSAHGTVQAAGEVNGMSFTSPPTQFTSRFIGTCPGH</sequence>
<gene>
    <name evidence="2" type="ORF">J0I24_15640</name>
</gene>
<name>A0A8I1MXY5_THIA3</name>
<feature type="signal peptide" evidence="1">
    <location>
        <begin position="1"/>
        <end position="22"/>
    </location>
</feature>
<accession>A0A8I1MXY5</accession>
<dbReference type="AlphaFoldDB" id="A0A8I1MXY5"/>
<proteinExistence type="predicted"/>
<evidence type="ECO:0000256" key="1">
    <source>
        <dbReference type="SAM" id="SignalP"/>
    </source>
</evidence>
<evidence type="ECO:0000313" key="2">
    <source>
        <dbReference type="EMBL" id="MBN8745706.1"/>
    </source>
</evidence>
<keyword evidence="1" id="KW-0732">Signal</keyword>
<feature type="chain" id="PRO_5034661871" description="DUF3617 family protein" evidence="1">
    <location>
        <begin position="23"/>
        <end position="151"/>
    </location>
</feature>